<dbReference type="OMA" id="VYGSNHG"/>
<evidence type="ECO:0000256" key="8">
    <source>
        <dbReference type="PIRSR" id="PIRSR606710-2"/>
    </source>
</evidence>
<dbReference type="UniPathway" id="UPA00667"/>
<keyword evidence="10" id="KW-1185">Reference proteome</keyword>
<dbReference type="GO" id="GO:0046558">
    <property type="term" value="F:arabinan endo-1,5-alpha-L-arabinosidase activity"/>
    <property type="evidence" value="ECO:0007669"/>
    <property type="project" value="UniProtKB-EC"/>
</dbReference>
<evidence type="ECO:0000256" key="7">
    <source>
        <dbReference type="PIRNR" id="PIRNR026534"/>
    </source>
</evidence>
<evidence type="ECO:0000313" key="9">
    <source>
        <dbReference type="EMBL" id="OBZ69045.1"/>
    </source>
</evidence>
<name>A0A1C7LWC3_GRIFR</name>
<dbReference type="InterPro" id="IPR006710">
    <property type="entry name" value="Glyco_hydro_43"/>
</dbReference>
<evidence type="ECO:0000256" key="2">
    <source>
        <dbReference type="ARBA" id="ARBA00004834"/>
    </source>
</evidence>
<dbReference type="STRING" id="5627.A0A1C7LWC3"/>
<sequence length="313" mass="34075">MLAGHEWPRDQYKFFTANGPRHSRLRGFPIGFSASHSDHLIQRKSDEKYFLFTTHDKAGIITADNLAGPWTEVGSILPENSSIQLPGRDDIWAPDESAIGLATSPSMDPGTWTDHGQVFSSTTGDEYNAIDPNLSTDEHGAPVLTFGSFWSDLFQVNLAADLKMVISSPVQVSFNSTPPQPEEGSFIWKHGNFHYLFFSSGLCCGFNASALPPPGNEYKVFVGHSTSVHGPFLDATGKDLRDSGGTLVLASHGNVYAPGGQGVFTDARSEQDVFVYHYVPVDSPEPYSDTFASLGLNGIDWSTGWPVLTSLRL</sequence>
<dbReference type="Proteomes" id="UP000092993">
    <property type="component" value="Unassembled WGS sequence"/>
</dbReference>
<comment type="caution">
    <text evidence="9">The sequence shown here is derived from an EMBL/GenBank/DDBJ whole genome shotgun (WGS) entry which is preliminary data.</text>
</comment>
<keyword evidence="5 7" id="KW-0378">Hydrolase</keyword>
<protein>
    <recommendedName>
        <fullName evidence="4 7">Arabinan endo-1,5-alpha-L-arabinosidase</fullName>
        <ecNumber evidence="4 7">3.2.1.99</ecNumber>
    </recommendedName>
</protein>
<dbReference type="CDD" id="cd18831">
    <property type="entry name" value="GH43_AnAbnA-like"/>
    <property type="match status" value="1"/>
</dbReference>
<reference evidence="9 10" key="1">
    <citation type="submission" date="2016-03" db="EMBL/GenBank/DDBJ databases">
        <title>Whole genome sequencing of Grifola frondosa 9006-11.</title>
        <authorList>
            <person name="Min B."/>
            <person name="Park H."/>
            <person name="Kim J.-G."/>
            <person name="Cho H."/>
            <person name="Oh Y.-L."/>
            <person name="Kong W.-S."/>
            <person name="Choi I.-G."/>
        </authorList>
    </citation>
    <scope>NUCLEOTIDE SEQUENCE [LARGE SCALE GENOMIC DNA]</scope>
    <source>
        <strain evidence="9 10">9006-11</strain>
    </source>
</reference>
<comment type="pathway">
    <text evidence="2 7">Glycan metabolism; L-arabinan degradation.</text>
</comment>
<dbReference type="InterPro" id="IPR023296">
    <property type="entry name" value="Glyco_hydro_beta-prop_sf"/>
</dbReference>
<dbReference type="InterPro" id="IPR016840">
    <property type="entry name" value="Glyco_hydro_43_endo_a_Ara-ase"/>
</dbReference>
<dbReference type="Gene3D" id="2.115.10.20">
    <property type="entry name" value="Glycosyl hydrolase domain, family 43"/>
    <property type="match status" value="1"/>
</dbReference>
<evidence type="ECO:0000256" key="3">
    <source>
        <dbReference type="ARBA" id="ARBA00009865"/>
    </source>
</evidence>
<dbReference type="AlphaFoldDB" id="A0A1C7LWC3"/>
<gene>
    <name evidence="9" type="primary">abnA</name>
    <name evidence="9" type="ORF">A0H81_11217</name>
</gene>
<evidence type="ECO:0000256" key="1">
    <source>
        <dbReference type="ARBA" id="ARBA00000375"/>
    </source>
</evidence>
<evidence type="ECO:0000256" key="6">
    <source>
        <dbReference type="ARBA" id="ARBA00023295"/>
    </source>
</evidence>
<comment type="similarity">
    <text evidence="3 7">Belongs to the glycosyl hydrolase 43 family.</text>
</comment>
<proteinExistence type="inferred from homology"/>
<organism evidence="9 10">
    <name type="scientific">Grifola frondosa</name>
    <name type="common">Maitake</name>
    <name type="synonym">Polyporus frondosus</name>
    <dbReference type="NCBI Taxonomy" id="5627"/>
    <lineage>
        <taxon>Eukaryota</taxon>
        <taxon>Fungi</taxon>
        <taxon>Dikarya</taxon>
        <taxon>Basidiomycota</taxon>
        <taxon>Agaricomycotina</taxon>
        <taxon>Agaricomycetes</taxon>
        <taxon>Polyporales</taxon>
        <taxon>Grifolaceae</taxon>
        <taxon>Grifola</taxon>
    </lineage>
</organism>
<evidence type="ECO:0000256" key="4">
    <source>
        <dbReference type="ARBA" id="ARBA00012586"/>
    </source>
</evidence>
<dbReference type="GO" id="GO:0031222">
    <property type="term" value="P:arabinan catabolic process"/>
    <property type="evidence" value="ECO:0007669"/>
    <property type="project" value="UniProtKB-UniPathway"/>
</dbReference>
<dbReference type="EC" id="3.2.1.99" evidence="4 7"/>
<dbReference type="Pfam" id="PF04616">
    <property type="entry name" value="Glyco_hydro_43"/>
    <property type="match status" value="1"/>
</dbReference>
<dbReference type="OrthoDB" id="195678at2759"/>
<comment type="catalytic activity">
    <reaction evidence="1 7">
        <text>Endohydrolysis of (1-&gt;5)-alpha-arabinofuranosidic linkages in (1-&gt;5)-arabinans.</text>
        <dbReference type="EC" id="3.2.1.99"/>
    </reaction>
</comment>
<dbReference type="SUPFAM" id="SSF75005">
    <property type="entry name" value="Arabinanase/levansucrase/invertase"/>
    <property type="match status" value="1"/>
</dbReference>
<keyword evidence="6 7" id="KW-0326">Glycosidase</keyword>
<evidence type="ECO:0000313" key="10">
    <source>
        <dbReference type="Proteomes" id="UP000092993"/>
    </source>
</evidence>
<dbReference type="PIRSF" id="PIRSF026534">
    <property type="entry name" value="Endo_alpha-L-arabinosidase"/>
    <property type="match status" value="1"/>
</dbReference>
<accession>A0A1C7LWC3</accession>
<dbReference type="PANTHER" id="PTHR43301">
    <property type="entry name" value="ARABINAN ENDO-1,5-ALPHA-L-ARABINOSIDASE"/>
    <property type="match status" value="1"/>
</dbReference>
<dbReference type="PANTHER" id="PTHR43301:SF3">
    <property type="entry name" value="ARABINAN ENDO-1,5-ALPHA-L-ARABINOSIDASE A-RELATED"/>
    <property type="match status" value="1"/>
</dbReference>
<dbReference type="EMBL" id="LUGG01000019">
    <property type="protein sequence ID" value="OBZ69045.1"/>
    <property type="molecule type" value="Genomic_DNA"/>
</dbReference>
<evidence type="ECO:0000256" key="5">
    <source>
        <dbReference type="ARBA" id="ARBA00022801"/>
    </source>
</evidence>
<feature type="site" description="Important for catalytic activity, responsible for pKa modulation of the active site Glu and correct orientation of both the proton donor and substrate" evidence="8">
    <location>
        <position position="131"/>
    </location>
</feature>
<dbReference type="InterPro" id="IPR050727">
    <property type="entry name" value="GH43_arabinanases"/>
</dbReference>